<keyword evidence="4" id="KW-1185">Reference proteome</keyword>
<accession>A0A4P9WA14</accession>
<name>A0A4P9WA14_9FUNG</name>
<protein>
    <submittedName>
        <fullName evidence="3">Activator of Hsp90 ATPase</fullName>
    </submittedName>
</protein>
<dbReference type="GO" id="GO:0051087">
    <property type="term" value="F:protein-folding chaperone binding"/>
    <property type="evidence" value="ECO:0007669"/>
    <property type="project" value="InterPro"/>
</dbReference>
<dbReference type="SUPFAM" id="SSF103111">
    <property type="entry name" value="Activator of Hsp90 ATPase, Aha1"/>
    <property type="match status" value="1"/>
</dbReference>
<dbReference type="SMART" id="SM01000">
    <property type="entry name" value="Aha1_N"/>
    <property type="match status" value="1"/>
</dbReference>
<dbReference type="InterPro" id="IPR036338">
    <property type="entry name" value="Aha1"/>
</dbReference>
<dbReference type="Gene3D" id="3.15.10.20">
    <property type="entry name" value="Activator of Hsp90 ATPase Aha1, N-terminal domain"/>
    <property type="match status" value="1"/>
</dbReference>
<sequence length="320" mass="35926">MTQQATNWKNVNNWHWVEKNCTPWAKEYLQNLLKNEAVEVAGTKVSVTDVSEVSGDVDLNQRKGKVITIYDVAVTMTWKGEDAEGRDAEGKILIPELMHDTELEEIVFEVTVDHENRDRERIKDVVRKSLTPVLRSKLKDFAKDLVEAHSKDVYIPPSEMTGHPVLQTYQPKPPAPAHASSASSKGTAGVLGGLTNVTQTVEFVASAADLYLTLLDKTRCKHWTRGQAEIVGEVGGAFSFFDGNVSGTFVELVPNEKIVQKWRLKTWPAGHYSTVTLTLDEARDSTKIRLEQKDVPIGERDATEKNWHMYFWNAIKTSFG</sequence>
<feature type="domain" description="Activator of Hsp90 ATPase AHSA1-like N-terminal" evidence="2">
    <location>
        <begin position="18"/>
        <end position="151"/>
    </location>
</feature>
<dbReference type="EMBL" id="KZ996108">
    <property type="protein sequence ID" value="RKO89409.1"/>
    <property type="molecule type" value="Genomic_DNA"/>
</dbReference>
<dbReference type="Gene3D" id="3.30.530.20">
    <property type="match status" value="1"/>
</dbReference>
<evidence type="ECO:0000313" key="3">
    <source>
        <dbReference type="EMBL" id="RKO89409.1"/>
    </source>
</evidence>
<dbReference type="InterPro" id="IPR015310">
    <property type="entry name" value="AHSA1-like_N"/>
</dbReference>
<dbReference type="GO" id="GO:0001671">
    <property type="term" value="F:ATPase activator activity"/>
    <property type="evidence" value="ECO:0007669"/>
    <property type="project" value="InterPro"/>
</dbReference>
<dbReference type="OrthoDB" id="567237at2759"/>
<dbReference type="PANTHER" id="PTHR13009:SF22">
    <property type="entry name" value="LD43819P"/>
    <property type="match status" value="1"/>
</dbReference>
<proteinExistence type="inferred from homology"/>
<organism evidence="3 4">
    <name type="scientific">Blyttiomyces helicus</name>
    <dbReference type="NCBI Taxonomy" id="388810"/>
    <lineage>
        <taxon>Eukaryota</taxon>
        <taxon>Fungi</taxon>
        <taxon>Fungi incertae sedis</taxon>
        <taxon>Chytridiomycota</taxon>
        <taxon>Chytridiomycota incertae sedis</taxon>
        <taxon>Chytridiomycetes</taxon>
        <taxon>Chytridiomycetes incertae sedis</taxon>
        <taxon>Blyttiomyces</taxon>
    </lineage>
</organism>
<evidence type="ECO:0000313" key="4">
    <source>
        <dbReference type="Proteomes" id="UP000269721"/>
    </source>
</evidence>
<dbReference type="InterPro" id="IPR023393">
    <property type="entry name" value="START-like_dom_sf"/>
</dbReference>
<dbReference type="PANTHER" id="PTHR13009">
    <property type="entry name" value="HEAT SHOCK PROTEIN 90 HSP90 CO-CHAPERONE AHA-1"/>
    <property type="match status" value="1"/>
</dbReference>
<dbReference type="SUPFAM" id="SSF55961">
    <property type="entry name" value="Bet v1-like"/>
    <property type="match status" value="1"/>
</dbReference>
<dbReference type="AlphaFoldDB" id="A0A4P9WA14"/>
<dbReference type="GO" id="GO:0005829">
    <property type="term" value="C:cytosol"/>
    <property type="evidence" value="ECO:0007669"/>
    <property type="project" value="TreeGrafter"/>
</dbReference>
<dbReference type="CDD" id="cd08892">
    <property type="entry name" value="SRPBCC_Aha1"/>
    <property type="match status" value="1"/>
</dbReference>
<comment type="similarity">
    <text evidence="1">Belongs to the AHA1 family.</text>
</comment>
<dbReference type="InterPro" id="IPR013538">
    <property type="entry name" value="ASHA1/2-like_C"/>
</dbReference>
<dbReference type="Pfam" id="PF09229">
    <property type="entry name" value="Aha1_N"/>
    <property type="match status" value="1"/>
</dbReference>
<evidence type="ECO:0000259" key="2">
    <source>
        <dbReference type="SMART" id="SM01000"/>
    </source>
</evidence>
<reference evidence="4" key="1">
    <citation type="journal article" date="2018" name="Nat. Microbiol.">
        <title>Leveraging single-cell genomics to expand the fungal tree of life.</title>
        <authorList>
            <person name="Ahrendt S.R."/>
            <person name="Quandt C.A."/>
            <person name="Ciobanu D."/>
            <person name="Clum A."/>
            <person name="Salamov A."/>
            <person name="Andreopoulos B."/>
            <person name="Cheng J.F."/>
            <person name="Woyke T."/>
            <person name="Pelin A."/>
            <person name="Henrissat B."/>
            <person name="Reynolds N.K."/>
            <person name="Benny G.L."/>
            <person name="Smith M.E."/>
            <person name="James T.Y."/>
            <person name="Grigoriev I.V."/>
        </authorList>
    </citation>
    <scope>NUCLEOTIDE SEQUENCE [LARGE SCALE GENOMIC DNA]</scope>
</reference>
<evidence type="ECO:0000256" key="1">
    <source>
        <dbReference type="ARBA" id="ARBA00006817"/>
    </source>
</evidence>
<dbReference type="Pfam" id="PF08327">
    <property type="entry name" value="AHSA1"/>
    <property type="match status" value="1"/>
</dbReference>
<dbReference type="Proteomes" id="UP000269721">
    <property type="component" value="Unassembled WGS sequence"/>
</dbReference>
<dbReference type="GO" id="GO:0006457">
    <property type="term" value="P:protein folding"/>
    <property type="evidence" value="ECO:0007669"/>
    <property type="project" value="TreeGrafter"/>
</dbReference>
<gene>
    <name evidence="3" type="ORF">BDK51DRAFT_35884</name>
</gene>